<organism evidence="13 14">
    <name type="scientific">Fonsecaea nubica</name>
    <dbReference type="NCBI Taxonomy" id="856822"/>
    <lineage>
        <taxon>Eukaryota</taxon>
        <taxon>Fungi</taxon>
        <taxon>Dikarya</taxon>
        <taxon>Ascomycota</taxon>
        <taxon>Pezizomycotina</taxon>
        <taxon>Eurotiomycetes</taxon>
        <taxon>Chaetothyriomycetidae</taxon>
        <taxon>Chaetothyriales</taxon>
        <taxon>Herpotrichiellaceae</taxon>
        <taxon>Fonsecaea</taxon>
    </lineage>
</organism>
<keyword evidence="8" id="KW-0067">ATP-binding</keyword>
<dbReference type="InterPro" id="IPR016024">
    <property type="entry name" value="ARM-type_fold"/>
</dbReference>
<accession>A0A178DG16</accession>
<name>A0A178DG16_9EURO</name>
<dbReference type="InterPro" id="IPR001680">
    <property type="entry name" value="WD40_rpt"/>
</dbReference>
<feature type="region of interest" description="Disordered" evidence="11">
    <location>
        <begin position="1032"/>
        <end position="1057"/>
    </location>
</feature>
<dbReference type="InterPro" id="IPR008271">
    <property type="entry name" value="Ser/Thr_kinase_AS"/>
</dbReference>
<evidence type="ECO:0000256" key="7">
    <source>
        <dbReference type="ARBA" id="ARBA00022777"/>
    </source>
</evidence>
<reference evidence="13 14" key="1">
    <citation type="submission" date="2016-03" db="EMBL/GenBank/DDBJ databases">
        <title>The draft genome sequence of Fonsecaea nubica causative agent of cutaneous subcutaneous infection in human host.</title>
        <authorList>
            <person name="Costa F."/>
            <person name="Sybren D.H."/>
            <person name="Raittz R.T."/>
            <person name="Weiss V.A."/>
            <person name="Leao A.C."/>
            <person name="Gomes R."/>
            <person name="De Souza E.M."/>
            <person name="Pedrosa F.O."/>
            <person name="Steffens M.B."/>
            <person name="Bombassaro A."/>
            <person name="Tadra-Sfeir M.Z."/>
            <person name="Moreno L.F."/>
            <person name="Najafzadeh M.J."/>
            <person name="Felipe M.S."/>
            <person name="Teixeira M."/>
            <person name="Sun J."/>
            <person name="Xi L."/>
            <person name="Castro M.A."/>
            <person name="Vicente V.A."/>
        </authorList>
    </citation>
    <scope>NUCLEOTIDE SEQUENCE [LARGE SCALE GENOMIC DNA]</scope>
    <source>
        <strain evidence="13 14">CBS 269.64</strain>
    </source>
</reference>
<dbReference type="InterPro" id="IPR000719">
    <property type="entry name" value="Prot_kinase_dom"/>
</dbReference>
<dbReference type="PROSITE" id="PS50082">
    <property type="entry name" value="WD_REPEATS_2"/>
    <property type="match status" value="1"/>
</dbReference>
<evidence type="ECO:0000313" key="14">
    <source>
        <dbReference type="Proteomes" id="UP000185904"/>
    </source>
</evidence>
<dbReference type="PROSITE" id="PS50011">
    <property type="entry name" value="PROTEIN_KINASE_DOM"/>
    <property type="match status" value="1"/>
</dbReference>
<dbReference type="PANTHER" id="PTHR17583">
    <property type="entry name" value="PHOSPHOINOSITIDE 3-KINASE REGULATORY SUBUNIT 4"/>
    <property type="match status" value="1"/>
</dbReference>
<dbReference type="GO" id="GO:0005524">
    <property type="term" value="F:ATP binding"/>
    <property type="evidence" value="ECO:0007669"/>
    <property type="project" value="UniProtKB-KW"/>
</dbReference>
<feature type="repeat" description="HEAT" evidence="9">
    <location>
        <begin position="425"/>
        <end position="456"/>
    </location>
</feature>
<dbReference type="GO" id="GO:0004674">
    <property type="term" value="F:protein serine/threonine kinase activity"/>
    <property type="evidence" value="ECO:0007669"/>
    <property type="project" value="UniProtKB-KW"/>
</dbReference>
<dbReference type="GO" id="GO:0006623">
    <property type="term" value="P:protein targeting to vacuole"/>
    <property type="evidence" value="ECO:0007669"/>
    <property type="project" value="TreeGrafter"/>
</dbReference>
<dbReference type="InterPro" id="IPR011989">
    <property type="entry name" value="ARM-like"/>
</dbReference>
<dbReference type="GO" id="GO:0045324">
    <property type="term" value="P:late endosome to vacuole transport"/>
    <property type="evidence" value="ECO:0007669"/>
    <property type="project" value="InterPro"/>
</dbReference>
<keyword evidence="4" id="KW-0808">Transferase</keyword>
<feature type="repeat" description="WD" evidence="10">
    <location>
        <begin position="1132"/>
        <end position="1164"/>
    </location>
</feature>
<dbReference type="PROSITE" id="PS50077">
    <property type="entry name" value="HEAT_REPEAT"/>
    <property type="match status" value="1"/>
</dbReference>
<evidence type="ECO:0000256" key="9">
    <source>
        <dbReference type="PROSITE-ProRule" id="PRU00103"/>
    </source>
</evidence>
<dbReference type="Gene3D" id="2.130.10.10">
    <property type="entry name" value="YVTN repeat-like/Quinoprotein amine dehydrogenase"/>
    <property type="match status" value="2"/>
</dbReference>
<feature type="compositionally biased region" description="Polar residues" evidence="11">
    <location>
        <begin position="1586"/>
        <end position="1618"/>
    </location>
</feature>
<proteinExistence type="predicted"/>
<feature type="region of interest" description="Disordered" evidence="11">
    <location>
        <begin position="858"/>
        <end position="884"/>
    </location>
</feature>
<dbReference type="GeneID" id="34583437"/>
<evidence type="ECO:0000256" key="4">
    <source>
        <dbReference type="ARBA" id="ARBA00022679"/>
    </source>
</evidence>
<sequence length="1691" mass="187725">MGQGYSMTTLSAASASIDVPELADLVHEKTLASARFMKSVRARSQRGFVFVKAVMKPYSSFQVHEYIRQLTEERKILADIPNALGYQRIIEVPSGGFLVRQYMFSSVYDRMSTRPFLEDIEKKWLAFQLLCAVRDCHAHNVYHGDIKTENILVTSWNWLYLTDFSSSFKPVNLPEDNPADFSFYFDTSSRRTCYIAPERFTSVNLEDTPGELTWAMDIFSVGCVIAEIFLEGPIFSLSQLFKYRSGDYSPEHTHLNKIEDPEVRAMILNMIELDPEKRYNAEQHLSFYRSRIFPEYFYSFLHQYMLDLTRPATALKPVELNLGSLGEFDEKIERVYYDFDKISFFLGYGPSSTKLSSRSPLTMKSSNKVKTPDADPSLYDGSLLFLTLVESSLRNTAKASARLKACDLLVAFAERLPDEAKLDRILPYIVGLVADQSDVVRAAAIYAMTSIFEMIEVVSPINAYIFPEYILPRLKHFGFGPSGEPSILVRSAYASCLASLALSAERVLDMVHAIRADGRLSALREDELAPQQSYNALYDYGRREIVPHFEESTVALITDPEASVRRALLGSISRLCVFFGSQQSSDVILTHLNTYLNDKDWILRCSFFEALVGIASYIGATSLEKFILPVMVGSLTDSENFVVEKVFRSLARMAALGLLQKSTTWELVGMAARFTVHPSIWVRESAIQFIVLSAKYISAADQYCIVLPLIQPFLKGPISALTEERILDNLKRPLPKIVFDSATNWAARKGNSLFWTAASRDGGLTLSDPTTPQNPAALTKRLLTRIPPSQKDKDDQISLESLRNLGMTADDEIKLLALREYILKISKHKPVEDTDERYRMLNNIIALNQIDVTPQNVFFDSRQPIRENTSGPRRAQKRSRMDERHSLADALLDASTSIDDHMSRRISSAEQSSGAATPSTQPMDIRIRKPSETRSNGTPTIAVERASISSRPSITNGNTSINGDGLSLRRNASLELRHRNSGLNLMNRTDSAKADAEISTISENAFGKVEVDGQLHRRSTAGPSALSVTASVAAKSRSVSPRGSGARTPLYEPNHSYQGNDANVLRLLDNHFLENFPIDQMDFGGNRPPADTRTPIRRATDVLQPSSGKAAQQEEKFRSEPWRPSGQLLTQFSEHSAAINRVCAAPDHAFFVTASDDGTCKIWDTIRLEKNVTARSRYTHRRAEGVKIKSLCFIEETHTFLSGADDGSIHAVRVDYRSVEGGETSRYGRPSLVRDYLIPSNRAVNDVSGPDGSAAGLVTEYAVWLHHYRTPTSQSLLLAATNRCRILVLDMKNMEILHSMNNPVHHGTPTTFCVDRKHHWLLLGTSHGILDLWDLRFKLHLRSFGIQTDSRIDRLLIHPAKGHGRWVMVSAGGEVSAWDVEKMVCREVLRPSTFSPRSGQTRPYEAWSPDEESSEKILSRFAKEVSVDGSLIGPEFHASSNHNEVSDGSPVKRTSPSPSAGSASTFPILAMYIFTDYTQSSNPDSPNKHSILLTGGVDRALRYWDIGRPENSFIVSGPQLHDASEDSYASAGSIKSNYRYEVSHPLSLSAGAQIALVQEKAHASEEATTSGQSPRKTAAYARASRDGTTYIASSPTKRSSTPGPNATGSQPGTPTVHRNSGASAASGPSTPQAIKPPRNTIISAAQQQLLRTHLDSITDVVMLRKPYGDGGSRVTLGPEDGAHEGHMYHDA</sequence>
<dbReference type="SUPFAM" id="SSF50978">
    <property type="entry name" value="WD40 repeat-like"/>
    <property type="match status" value="1"/>
</dbReference>
<feature type="region of interest" description="Disordered" evidence="11">
    <location>
        <begin position="1102"/>
        <end position="1121"/>
    </location>
</feature>
<dbReference type="InterPro" id="IPR036322">
    <property type="entry name" value="WD40_repeat_dom_sf"/>
</dbReference>
<dbReference type="PROSITE" id="PS00108">
    <property type="entry name" value="PROTEIN_KINASE_ST"/>
    <property type="match status" value="1"/>
</dbReference>
<evidence type="ECO:0000256" key="10">
    <source>
        <dbReference type="PROSITE-ProRule" id="PRU00221"/>
    </source>
</evidence>
<keyword evidence="5" id="KW-0677">Repeat</keyword>
<dbReference type="Gene3D" id="1.10.510.10">
    <property type="entry name" value="Transferase(Phosphotransferase) domain 1"/>
    <property type="match status" value="1"/>
</dbReference>
<protein>
    <recommendedName>
        <fullName evidence="1">non-specific serine/threonine protein kinase</fullName>
        <ecNumber evidence="1">2.7.11.1</ecNumber>
    </recommendedName>
</protein>
<dbReference type="PANTHER" id="PTHR17583:SF0">
    <property type="entry name" value="PHOSPHOINOSITIDE 3-KINASE REGULATORY SUBUNIT 4"/>
    <property type="match status" value="1"/>
</dbReference>
<keyword evidence="3 10" id="KW-0853">WD repeat</keyword>
<evidence type="ECO:0000256" key="11">
    <source>
        <dbReference type="SAM" id="MobiDB-lite"/>
    </source>
</evidence>
<dbReference type="Pfam" id="PF00069">
    <property type="entry name" value="Pkinase"/>
    <property type="match status" value="1"/>
</dbReference>
<evidence type="ECO:0000256" key="1">
    <source>
        <dbReference type="ARBA" id="ARBA00012513"/>
    </source>
</evidence>
<evidence type="ECO:0000256" key="8">
    <source>
        <dbReference type="ARBA" id="ARBA00022840"/>
    </source>
</evidence>
<keyword evidence="7" id="KW-0418">Kinase</keyword>
<dbReference type="InterPro" id="IPR055231">
    <property type="entry name" value="2AA_helical"/>
</dbReference>
<feature type="region of interest" description="Disordered" evidence="11">
    <location>
        <begin position="1433"/>
        <end position="1462"/>
    </location>
</feature>
<feature type="compositionally biased region" description="Polar residues" evidence="11">
    <location>
        <begin position="905"/>
        <end position="922"/>
    </location>
</feature>
<keyword evidence="14" id="KW-1185">Reference proteome</keyword>
<dbReference type="RefSeq" id="XP_022505286.1">
    <property type="nucleotide sequence ID" value="XM_022638321.1"/>
</dbReference>
<dbReference type="Pfam" id="PF00400">
    <property type="entry name" value="WD40"/>
    <property type="match status" value="1"/>
</dbReference>
<keyword evidence="2" id="KW-0723">Serine/threonine-protein kinase</keyword>
<dbReference type="EC" id="2.7.11.1" evidence="1"/>
<evidence type="ECO:0000259" key="12">
    <source>
        <dbReference type="PROSITE" id="PS50011"/>
    </source>
</evidence>
<dbReference type="OrthoDB" id="242910at2759"/>
<dbReference type="EMBL" id="LVCJ01000001">
    <property type="protein sequence ID" value="OAL40274.1"/>
    <property type="molecule type" value="Genomic_DNA"/>
</dbReference>
<dbReference type="GO" id="GO:0034271">
    <property type="term" value="C:phosphatidylinositol 3-kinase complex, class III, type I"/>
    <property type="evidence" value="ECO:0007669"/>
    <property type="project" value="TreeGrafter"/>
</dbReference>
<keyword evidence="6" id="KW-0547">Nucleotide-binding</keyword>
<dbReference type="GO" id="GO:0005770">
    <property type="term" value="C:late endosome"/>
    <property type="evidence" value="ECO:0007669"/>
    <property type="project" value="TreeGrafter"/>
</dbReference>
<evidence type="ECO:0000256" key="3">
    <source>
        <dbReference type="ARBA" id="ARBA00022574"/>
    </source>
</evidence>
<dbReference type="Pfam" id="PF22956">
    <property type="entry name" value="VPS15-like_hel"/>
    <property type="match status" value="1"/>
</dbReference>
<comment type="caution">
    <text evidence="13">The sequence shown here is derived from an EMBL/GenBank/DDBJ whole genome shotgun (WGS) entry which is preliminary data.</text>
</comment>
<dbReference type="GO" id="GO:0016236">
    <property type="term" value="P:macroautophagy"/>
    <property type="evidence" value="ECO:0007669"/>
    <property type="project" value="InterPro"/>
</dbReference>
<evidence type="ECO:0000256" key="5">
    <source>
        <dbReference type="ARBA" id="ARBA00022737"/>
    </source>
</evidence>
<evidence type="ECO:0000256" key="2">
    <source>
        <dbReference type="ARBA" id="ARBA00022527"/>
    </source>
</evidence>
<dbReference type="InterPro" id="IPR021133">
    <property type="entry name" value="HEAT_type_2"/>
</dbReference>
<evidence type="ECO:0000313" key="13">
    <source>
        <dbReference type="EMBL" id="OAL40274.1"/>
    </source>
</evidence>
<dbReference type="SMART" id="SM00320">
    <property type="entry name" value="WD40"/>
    <property type="match status" value="4"/>
</dbReference>
<dbReference type="SUPFAM" id="SSF48371">
    <property type="entry name" value="ARM repeat"/>
    <property type="match status" value="1"/>
</dbReference>
<dbReference type="FunFam" id="1.10.510.10:FF:000497">
    <property type="entry name" value="Phosphoinositide 3-kinase regulatory subunit"/>
    <property type="match status" value="1"/>
</dbReference>
<dbReference type="SUPFAM" id="SSF56112">
    <property type="entry name" value="Protein kinase-like (PK-like)"/>
    <property type="match status" value="1"/>
</dbReference>
<dbReference type="SMART" id="SM00220">
    <property type="entry name" value="S_TKc"/>
    <property type="match status" value="1"/>
</dbReference>
<gene>
    <name evidence="13" type="ORF">AYO20_00010</name>
</gene>
<dbReference type="InterPro" id="IPR015943">
    <property type="entry name" value="WD40/YVTN_repeat-like_dom_sf"/>
</dbReference>
<feature type="compositionally biased region" description="Basic and acidic residues" evidence="11">
    <location>
        <begin position="1680"/>
        <end position="1691"/>
    </location>
</feature>
<dbReference type="InterPro" id="IPR045162">
    <property type="entry name" value="Vps15-like"/>
</dbReference>
<feature type="compositionally biased region" description="Basic and acidic residues" evidence="11">
    <location>
        <begin position="1112"/>
        <end position="1121"/>
    </location>
</feature>
<feature type="compositionally biased region" description="Polar residues" evidence="11">
    <location>
        <begin position="1566"/>
        <end position="1575"/>
    </location>
</feature>
<feature type="region of interest" description="Disordered" evidence="11">
    <location>
        <begin position="901"/>
        <end position="938"/>
    </location>
</feature>
<evidence type="ECO:0000256" key="6">
    <source>
        <dbReference type="ARBA" id="ARBA00022741"/>
    </source>
</evidence>
<dbReference type="CDD" id="cd13980">
    <property type="entry name" value="STKc_Vps15"/>
    <property type="match status" value="1"/>
</dbReference>
<dbReference type="Gene3D" id="1.25.10.10">
    <property type="entry name" value="Leucine-rich Repeat Variant"/>
    <property type="match status" value="2"/>
</dbReference>
<dbReference type="InterPro" id="IPR011009">
    <property type="entry name" value="Kinase-like_dom_sf"/>
</dbReference>
<dbReference type="GO" id="GO:0034272">
    <property type="term" value="C:phosphatidylinositol 3-kinase complex, class III, type II"/>
    <property type="evidence" value="ECO:0007669"/>
    <property type="project" value="TreeGrafter"/>
</dbReference>
<feature type="region of interest" description="Disordered" evidence="11">
    <location>
        <begin position="1669"/>
        <end position="1691"/>
    </location>
</feature>
<dbReference type="PROSITE" id="PS50294">
    <property type="entry name" value="WD_REPEATS_REGION"/>
    <property type="match status" value="1"/>
</dbReference>
<dbReference type="GO" id="GO:0071561">
    <property type="term" value="C:nucleus-vacuole junction"/>
    <property type="evidence" value="ECO:0007669"/>
    <property type="project" value="TreeGrafter"/>
</dbReference>
<feature type="domain" description="Protein kinase" evidence="12">
    <location>
        <begin position="1"/>
        <end position="305"/>
    </location>
</feature>
<feature type="region of interest" description="Disordered" evidence="11">
    <location>
        <begin position="1563"/>
        <end position="1636"/>
    </location>
</feature>
<dbReference type="Proteomes" id="UP000185904">
    <property type="component" value="Unassembled WGS sequence"/>
</dbReference>